<proteinExistence type="inferred from homology"/>
<dbReference type="InterPro" id="IPR050259">
    <property type="entry name" value="SDR"/>
</dbReference>
<reference evidence="3 4" key="1">
    <citation type="submission" date="2023-09" db="EMBL/GenBank/DDBJ databases">
        <title>Pyrofollis japonicus gen. nov. sp. nov., a novel member of the family Pyrodictiaceae isolated from the Iheya North hydrothermal field.</title>
        <authorList>
            <person name="Miyazaki U."/>
            <person name="Sanari M."/>
            <person name="Tame A."/>
            <person name="Kitajima M."/>
            <person name="Okamoto A."/>
            <person name="Sawayama S."/>
            <person name="Miyazaki J."/>
            <person name="Takai K."/>
            <person name="Nakagawa S."/>
        </authorList>
    </citation>
    <scope>NUCLEOTIDE SEQUENCE [LARGE SCALE GENOMIC DNA]</scope>
    <source>
        <strain evidence="3 4">AV2</strain>
    </source>
</reference>
<sequence>MAVHAPVIGYTRLATGVEAEREEKPAGYVLVTGSSRGIGRAVVLRFASEGYAVAVTYHSRRDQALEVAERARRLGAPEAIVLQLDVSDPRSLEEAYRELESRWPHLNVLVNNAGVFHVGSIEETRLEDWEKVIRVNLTGVFLATKTFLPMLKKAPWASIVNIASIAGQTGNIAASAAYAASKAGVIGLTRRLAVELASYGIRVNAVAPSFVETDMVRSFLDTPEKRKKIEELHPLRMIIQPEDVAEAVYFLATPASRAITGHVLSVNAGRFTA</sequence>
<evidence type="ECO:0000259" key="2">
    <source>
        <dbReference type="SMART" id="SM00822"/>
    </source>
</evidence>
<dbReference type="PANTHER" id="PTHR42879">
    <property type="entry name" value="3-OXOACYL-(ACYL-CARRIER-PROTEIN) REDUCTASE"/>
    <property type="match status" value="1"/>
</dbReference>
<evidence type="ECO:0000313" key="3">
    <source>
        <dbReference type="EMBL" id="BES80551.1"/>
    </source>
</evidence>
<gene>
    <name evidence="3" type="ORF">PABY_01180</name>
</gene>
<protein>
    <submittedName>
        <fullName evidence="3">SDR family oxidoreductase</fullName>
    </submittedName>
</protein>
<dbReference type="Pfam" id="PF13561">
    <property type="entry name" value="adh_short_C2"/>
    <property type="match status" value="1"/>
</dbReference>
<keyword evidence="4" id="KW-1185">Reference proteome</keyword>
<dbReference type="SUPFAM" id="SSF51735">
    <property type="entry name" value="NAD(P)-binding Rossmann-fold domains"/>
    <property type="match status" value="1"/>
</dbReference>
<dbReference type="InterPro" id="IPR002347">
    <property type="entry name" value="SDR_fam"/>
</dbReference>
<dbReference type="SMART" id="SM00822">
    <property type="entry name" value="PKS_KR"/>
    <property type="match status" value="1"/>
</dbReference>
<dbReference type="InterPro" id="IPR057326">
    <property type="entry name" value="KR_dom"/>
</dbReference>
<comment type="similarity">
    <text evidence="1">Belongs to the short-chain dehydrogenases/reductases (SDR) family.</text>
</comment>
<feature type="domain" description="Ketoreductase" evidence="2">
    <location>
        <begin position="27"/>
        <end position="209"/>
    </location>
</feature>
<name>A0ABN6ZK08_9CREN</name>
<dbReference type="NCBIfam" id="NF009466">
    <property type="entry name" value="PRK12826.1-2"/>
    <property type="match status" value="1"/>
</dbReference>
<dbReference type="CDD" id="cd05233">
    <property type="entry name" value="SDR_c"/>
    <property type="match status" value="1"/>
</dbReference>
<dbReference type="PRINTS" id="PR00081">
    <property type="entry name" value="GDHRDH"/>
</dbReference>
<dbReference type="Gene3D" id="3.40.50.720">
    <property type="entry name" value="NAD(P)-binding Rossmann-like Domain"/>
    <property type="match status" value="1"/>
</dbReference>
<accession>A0ABN6ZK08</accession>
<evidence type="ECO:0000313" key="4">
    <source>
        <dbReference type="Proteomes" id="UP001341135"/>
    </source>
</evidence>
<dbReference type="InterPro" id="IPR036291">
    <property type="entry name" value="NAD(P)-bd_dom_sf"/>
</dbReference>
<dbReference type="EMBL" id="AP028907">
    <property type="protein sequence ID" value="BES80551.1"/>
    <property type="molecule type" value="Genomic_DNA"/>
</dbReference>
<dbReference type="Proteomes" id="UP001341135">
    <property type="component" value="Chromosome"/>
</dbReference>
<dbReference type="PANTHER" id="PTHR42879:SF2">
    <property type="entry name" value="3-OXOACYL-[ACYL-CARRIER-PROTEIN] REDUCTASE FABG"/>
    <property type="match status" value="1"/>
</dbReference>
<dbReference type="PRINTS" id="PR00080">
    <property type="entry name" value="SDRFAMILY"/>
</dbReference>
<organism evidence="3 4">
    <name type="scientific">Pyrodictium abyssi</name>
    <dbReference type="NCBI Taxonomy" id="54256"/>
    <lineage>
        <taxon>Archaea</taxon>
        <taxon>Thermoproteota</taxon>
        <taxon>Thermoprotei</taxon>
        <taxon>Desulfurococcales</taxon>
        <taxon>Pyrodictiaceae</taxon>
        <taxon>Pyrodictium</taxon>
    </lineage>
</organism>
<dbReference type="GeneID" id="89288139"/>
<evidence type="ECO:0000256" key="1">
    <source>
        <dbReference type="ARBA" id="ARBA00006484"/>
    </source>
</evidence>
<dbReference type="RefSeq" id="WP_338250890.1">
    <property type="nucleotide sequence ID" value="NZ_AP028907.1"/>
</dbReference>